<evidence type="ECO:0000313" key="3">
    <source>
        <dbReference type="EMBL" id="GBQ04761.1"/>
    </source>
</evidence>
<dbReference type="CDD" id="cd03789">
    <property type="entry name" value="GT9_LPS_heptosyltransferase"/>
    <property type="match status" value="1"/>
</dbReference>
<comment type="caution">
    <text evidence="3">The sequence shown here is derived from an EMBL/GenBank/DDBJ whole genome shotgun (WGS) entry which is preliminary data.</text>
</comment>
<dbReference type="PANTHER" id="PTHR30160">
    <property type="entry name" value="TETRAACYLDISACCHARIDE 4'-KINASE-RELATED"/>
    <property type="match status" value="1"/>
</dbReference>
<evidence type="ECO:0000313" key="4">
    <source>
        <dbReference type="Proteomes" id="UP001062901"/>
    </source>
</evidence>
<gene>
    <name evidence="3" type="ORF">AA15669_0131</name>
</gene>
<accession>A0ABQ0NW28</accession>
<dbReference type="EMBL" id="BAQD01000001">
    <property type="protein sequence ID" value="GBQ04761.1"/>
    <property type="molecule type" value="Genomic_DNA"/>
</dbReference>
<keyword evidence="4" id="KW-1185">Reference proteome</keyword>
<dbReference type="SUPFAM" id="SSF53756">
    <property type="entry name" value="UDP-Glycosyltransferase/glycogen phosphorylase"/>
    <property type="match status" value="1"/>
</dbReference>
<keyword evidence="1" id="KW-0328">Glycosyltransferase</keyword>
<reference evidence="3" key="1">
    <citation type="submission" date="2013-04" db="EMBL/GenBank/DDBJ databases">
        <title>The genome sequencing project of 58 acetic acid bacteria.</title>
        <authorList>
            <person name="Okamoto-Kainuma A."/>
            <person name="Ishikawa M."/>
            <person name="Umino S."/>
            <person name="Koizumi Y."/>
            <person name="Shiwa Y."/>
            <person name="Yoshikawa H."/>
            <person name="Matsutani M."/>
            <person name="Matsushita K."/>
        </authorList>
    </citation>
    <scope>NUCLEOTIDE SEQUENCE</scope>
    <source>
        <strain evidence="3">DSM 15669</strain>
    </source>
</reference>
<organism evidence="3 4">
    <name type="scientific">Saccharibacter floricola DSM 15669</name>
    <dbReference type="NCBI Taxonomy" id="1123227"/>
    <lineage>
        <taxon>Bacteria</taxon>
        <taxon>Pseudomonadati</taxon>
        <taxon>Pseudomonadota</taxon>
        <taxon>Alphaproteobacteria</taxon>
        <taxon>Acetobacterales</taxon>
        <taxon>Acetobacteraceae</taxon>
        <taxon>Saccharibacter</taxon>
    </lineage>
</organism>
<evidence type="ECO:0000256" key="1">
    <source>
        <dbReference type="ARBA" id="ARBA00022676"/>
    </source>
</evidence>
<dbReference type="InterPro" id="IPR002201">
    <property type="entry name" value="Glyco_trans_9"/>
</dbReference>
<dbReference type="RefSeq" id="WP_018979582.1">
    <property type="nucleotide sequence ID" value="NZ_BAQD01000001.1"/>
</dbReference>
<name>A0ABQ0NW28_9PROT</name>
<dbReference type="Gene3D" id="3.40.50.2000">
    <property type="entry name" value="Glycogen Phosphorylase B"/>
    <property type="match status" value="2"/>
</dbReference>
<protein>
    <submittedName>
        <fullName evidence="3">Lipopolysaccharide heptosyltransferase</fullName>
    </submittedName>
</protein>
<dbReference type="Pfam" id="PF01075">
    <property type="entry name" value="Glyco_transf_9"/>
    <property type="match status" value="1"/>
</dbReference>
<sequence length="310" mass="34270">MKILFITAHRLGDAVLSMAVLSALVERYPQARFTIACGPTVTGLFQNVPRCEAVIALNKRSYNRHWLSLWRKCVTQRWFMVVDLRSSLVGFGLWARHRVLVKGGRRPGHKITQHAHALGWVDIPKPRLWLSQERVAKRRSILPKQHQWVALAPTAGSPVKAWSAASFVALARALETLGLHPVIFYGPGEAEYEQARPVVEALPYAYDLGGRYPIEDVACLLGQCRLFVGNDSGLMHLAAASSVPTLGLFGPSCVSQYAPVGPYTMTVCAPGIEGEGKMEQLKVDDVKEAAFRLFQLTEDGASQRERNDAL</sequence>
<dbReference type="InterPro" id="IPR051199">
    <property type="entry name" value="LPS_LOS_Heptosyltrfase"/>
</dbReference>
<proteinExistence type="predicted"/>
<keyword evidence="2" id="KW-0808">Transferase</keyword>
<evidence type="ECO:0000256" key="2">
    <source>
        <dbReference type="ARBA" id="ARBA00022679"/>
    </source>
</evidence>
<dbReference type="Proteomes" id="UP001062901">
    <property type="component" value="Unassembled WGS sequence"/>
</dbReference>